<dbReference type="InterPro" id="IPR036291">
    <property type="entry name" value="NAD(P)-bd_dom_sf"/>
</dbReference>
<dbReference type="CDD" id="cd05233">
    <property type="entry name" value="SDR_c"/>
    <property type="match status" value="1"/>
</dbReference>
<keyword evidence="5" id="KW-0753">Steroid metabolism</keyword>
<keyword evidence="7" id="KW-1185">Reference proteome</keyword>
<evidence type="ECO:0000256" key="2">
    <source>
        <dbReference type="ARBA" id="ARBA00023002"/>
    </source>
</evidence>
<dbReference type="PRINTS" id="PR00081">
    <property type="entry name" value="GDHRDH"/>
</dbReference>
<dbReference type="Proteomes" id="UP000298050">
    <property type="component" value="Unassembled WGS sequence"/>
</dbReference>
<dbReference type="EC" id="1.1.1.47" evidence="6"/>
<dbReference type="PANTHER" id="PTHR43180:SF28">
    <property type="entry name" value="NAD(P)-BINDING ROSSMANN-FOLD SUPERFAMILY PROTEIN"/>
    <property type="match status" value="1"/>
</dbReference>
<dbReference type="InterPro" id="IPR020904">
    <property type="entry name" value="Sc_DH/Rdtase_CS"/>
</dbReference>
<dbReference type="GO" id="GO:0008202">
    <property type="term" value="P:steroid metabolic process"/>
    <property type="evidence" value="ECO:0007669"/>
    <property type="project" value="UniProtKB-KW"/>
</dbReference>
<dbReference type="Pfam" id="PF13561">
    <property type="entry name" value="adh_short_C2"/>
    <property type="match status" value="1"/>
</dbReference>
<protein>
    <submittedName>
        <fullName evidence="6">Glucose 1-dehydrogenase</fullName>
        <ecNumber evidence="6">1.1.1.47</ecNumber>
    </submittedName>
</protein>
<evidence type="ECO:0000256" key="5">
    <source>
        <dbReference type="ARBA" id="ARBA00023221"/>
    </source>
</evidence>
<keyword evidence="3" id="KW-0520">NAD</keyword>
<gene>
    <name evidence="6" type="ORF">E4634_18570</name>
</gene>
<dbReference type="SUPFAM" id="SSF51735">
    <property type="entry name" value="NAD(P)-binding Rossmann-fold domains"/>
    <property type="match status" value="1"/>
</dbReference>
<sequence length="258" mass="25246">MQGLLHGKVAVITGAGSGVGRAAALLFAGHGAKVVAADINLEGVEAVAAEVVANGGEAVGVHCDVTDAASVDAAVAKAVEAFGRLDVMYNNAGITTKAGQGFLETGDADLATLTAVNVGGVIHGCQSAIRQFDAQGGGGAIVMTASVAGLVGFGGVVYGSSKGAVTSLTRTLALEVARKGIRVNSVCPAGMPTNFGGGILKASDAARQHTASHHPLGRVIEPEECAAAALFLASDLASNITGVNLPVDGGLAAGKPIV</sequence>
<comment type="similarity">
    <text evidence="1">Belongs to the short-chain dehydrogenases/reductases (SDR) family.</text>
</comment>
<reference evidence="6 7" key="1">
    <citation type="submission" date="2019-04" db="EMBL/GenBank/DDBJ databases">
        <title>Taxonomy of novel Haliea sp. from mangrove soil of West Coast of India.</title>
        <authorList>
            <person name="Verma A."/>
            <person name="Kumar P."/>
            <person name="Krishnamurthi S."/>
        </authorList>
    </citation>
    <scope>NUCLEOTIDE SEQUENCE [LARGE SCALE GENOMIC DNA]</scope>
    <source>
        <strain evidence="6 7">SAOS-164</strain>
    </source>
</reference>
<evidence type="ECO:0000256" key="3">
    <source>
        <dbReference type="ARBA" id="ARBA00023027"/>
    </source>
</evidence>
<name>A0A4Z0LVH7_9GAMM</name>
<evidence type="ECO:0000313" key="7">
    <source>
        <dbReference type="Proteomes" id="UP000298050"/>
    </source>
</evidence>
<keyword evidence="2 6" id="KW-0560">Oxidoreductase</keyword>
<dbReference type="FunFam" id="3.40.50.720:FF:000084">
    <property type="entry name" value="Short-chain dehydrogenase reductase"/>
    <property type="match status" value="1"/>
</dbReference>
<dbReference type="EMBL" id="SRLE01000014">
    <property type="protein sequence ID" value="TGD71279.1"/>
    <property type="molecule type" value="Genomic_DNA"/>
</dbReference>
<dbReference type="AlphaFoldDB" id="A0A4Z0LVH7"/>
<organism evidence="6 7">
    <name type="scientific">Mangrovimicrobium sediminis</name>
    <dbReference type="NCBI Taxonomy" id="2562682"/>
    <lineage>
        <taxon>Bacteria</taxon>
        <taxon>Pseudomonadati</taxon>
        <taxon>Pseudomonadota</taxon>
        <taxon>Gammaproteobacteria</taxon>
        <taxon>Cellvibrionales</taxon>
        <taxon>Halieaceae</taxon>
        <taxon>Mangrovimicrobium</taxon>
    </lineage>
</organism>
<proteinExistence type="inferred from homology"/>
<keyword evidence="4" id="KW-0443">Lipid metabolism</keyword>
<evidence type="ECO:0000313" key="6">
    <source>
        <dbReference type="EMBL" id="TGD71279.1"/>
    </source>
</evidence>
<dbReference type="NCBIfam" id="NF005559">
    <property type="entry name" value="PRK07231.1"/>
    <property type="match status" value="1"/>
</dbReference>
<dbReference type="GO" id="GO:0047936">
    <property type="term" value="F:glucose 1-dehydrogenase [NAD(P)+] activity"/>
    <property type="evidence" value="ECO:0007669"/>
    <property type="project" value="UniProtKB-EC"/>
</dbReference>
<evidence type="ECO:0000256" key="4">
    <source>
        <dbReference type="ARBA" id="ARBA00023098"/>
    </source>
</evidence>
<dbReference type="OrthoDB" id="5725272at2"/>
<dbReference type="InterPro" id="IPR002347">
    <property type="entry name" value="SDR_fam"/>
</dbReference>
<evidence type="ECO:0000256" key="1">
    <source>
        <dbReference type="ARBA" id="ARBA00006484"/>
    </source>
</evidence>
<dbReference type="PRINTS" id="PR00080">
    <property type="entry name" value="SDRFAMILY"/>
</dbReference>
<dbReference type="PANTHER" id="PTHR43180">
    <property type="entry name" value="3-OXOACYL-(ACYL-CARRIER-PROTEIN) REDUCTASE (AFU_ORTHOLOGUE AFUA_6G11210)"/>
    <property type="match status" value="1"/>
</dbReference>
<dbReference type="PROSITE" id="PS00061">
    <property type="entry name" value="ADH_SHORT"/>
    <property type="match status" value="1"/>
</dbReference>
<comment type="caution">
    <text evidence="6">The sequence shown here is derived from an EMBL/GenBank/DDBJ whole genome shotgun (WGS) entry which is preliminary data.</text>
</comment>
<accession>A0A4Z0LVH7</accession>
<dbReference type="RefSeq" id="WP_135446172.1">
    <property type="nucleotide sequence ID" value="NZ_SRLE01000014.1"/>
</dbReference>
<dbReference type="Gene3D" id="3.40.50.720">
    <property type="entry name" value="NAD(P)-binding Rossmann-like Domain"/>
    <property type="match status" value="1"/>
</dbReference>